<dbReference type="EMBL" id="PIPL01000001">
    <property type="protein sequence ID" value="RUO25623.1"/>
    <property type="molecule type" value="Genomic_DNA"/>
</dbReference>
<comment type="catalytic activity">
    <reaction evidence="5">
        <text>a 3-(all-trans-polyprenyl)benzene-1,2-diol + S-adenosyl-L-methionine = a 2-methoxy-6-(all-trans-polyprenyl)phenol + S-adenosyl-L-homocysteine + H(+)</text>
        <dbReference type="Rhea" id="RHEA:31411"/>
        <dbReference type="Rhea" id="RHEA-COMP:9550"/>
        <dbReference type="Rhea" id="RHEA-COMP:9551"/>
        <dbReference type="ChEBI" id="CHEBI:15378"/>
        <dbReference type="ChEBI" id="CHEBI:57856"/>
        <dbReference type="ChEBI" id="CHEBI:59789"/>
        <dbReference type="ChEBI" id="CHEBI:62729"/>
        <dbReference type="ChEBI" id="CHEBI:62731"/>
        <dbReference type="EC" id="2.1.1.222"/>
    </reaction>
</comment>
<evidence type="ECO:0000256" key="1">
    <source>
        <dbReference type="ARBA" id="ARBA00022603"/>
    </source>
</evidence>
<keyword evidence="1 5" id="KW-0489">Methyltransferase</keyword>
<protein>
    <recommendedName>
        <fullName evidence="5">Ubiquinone biosynthesis O-methyltransferase</fullName>
    </recommendedName>
    <alternativeName>
        <fullName evidence="5">2-polyprenyl-6-hydroxyphenol methylase</fullName>
        <ecNumber evidence="5">2.1.1.222</ecNumber>
    </alternativeName>
    <alternativeName>
        <fullName evidence="5">3-demethylubiquinone 3-O-methyltransferase</fullName>
        <ecNumber evidence="5">2.1.1.64</ecNumber>
    </alternativeName>
</protein>
<dbReference type="Pfam" id="PF08241">
    <property type="entry name" value="Methyltransf_11"/>
    <property type="match status" value="1"/>
</dbReference>
<evidence type="ECO:0000256" key="3">
    <source>
        <dbReference type="ARBA" id="ARBA00022688"/>
    </source>
</evidence>
<dbReference type="SUPFAM" id="SSF53335">
    <property type="entry name" value="S-adenosyl-L-methionine-dependent methyltransferases"/>
    <property type="match status" value="1"/>
</dbReference>
<dbReference type="GO" id="GO:0032259">
    <property type="term" value="P:methylation"/>
    <property type="evidence" value="ECO:0007669"/>
    <property type="project" value="UniProtKB-KW"/>
</dbReference>
<dbReference type="GO" id="GO:0010420">
    <property type="term" value="F:polyprenyldihydroxybenzoate methyltransferase activity"/>
    <property type="evidence" value="ECO:0007669"/>
    <property type="project" value="InterPro"/>
</dbReference>
<dbReference type="PANTHER" id="PTHR43464">
    <property type="entry name" value="METHYLTRANSFERASE"/>
    <property type="match status" value="1"/>
</dbReference>
<gene>
    <name evidence="5" type="primary">ubiG</name>
    <name evidence="7" type="ORF">CWE09_02515</name>
</gene>
<dbReference type="Gene3D" id="3.40.50.150">
    <property type="entry name" value="Vaccinia Virus protein VP39"/>
    <property type="match status" value="1"/>
</dbReference>
<dbReference type="NCBIfam" id="TIGR01983">
    <property type="entry name" value="UbiG"/>
    <property type="match status" value="1"/>
</dbReference>
<name>A0A432W6B9_9GAMM</name>
<proteinExistence type="inferred from homology"/>
<dbReference type="EC" id="2.1.1.64" evidence="5"/>
<dbReference type="EC" id="2.1.1.222" evidence="5"/>
<dbReference type="InterPro" id="IPR013216">
    <property type="entry name" value="Methyltransf_11"/>
</dbReference>
<keyword evidence="2 5" id="KW-0808">Transferase</keyword>
<dbReference type="GO" id="GO:0061542">
    <property type="term" value="F:3-demethylubiquinol 3-O-methyltransferase activity"/>
    <property type="evidence" value="ECO:0007669"/>
    <property type="project" value="UniProtKB-UniRule"/>
</dbReference>
<organism evidence="7 8">
    <name type="scientific">Aliidiomarina minuta</name>
    <dbReference type="NCBI Taxonomy" id="880057"/>
    <lineage>
        <taxon>Bacteria</taxon>
        <taxon>Pseudomonadati</taxon>
        <taxon>Pseudomonadota</taxon>
        <taxon>Gammaproteobacteria</taxon>
        <taxon>Alteromonadales</taxon>
        <taxon>Idiomarinaceae</taxon>
        <taxon>Aliidiomarina</taxon>
    </lineage>
</organism>
<dbReference type="InterPro" id="IPR010233">
    <property type="entry name" value="UbiG_MeTrfase"/>
</dbReference>
<feature type="binding site" evidence="5">
    <location>
        <position position="57"/>
    </location>
    <ligand>
        <name>S-adenosyl-L-methionine</name>
        <dbReference type="ChEBI" id="CHEBI:59789"/>
    </ligand>
</feature>
<evidence type="ECO:0000256" key="4">
    <source>
        <dbReference type="ARBA" id="ARBA00022691"/>
    </source>
</evidence>
<evidence type="ECO:0000256" key="2">
    <source>
        <dbReference type="ARBA" id="ARBA00022679"/>
    </source>
</evidence>
<comment type="similarity">
    <text evidence="5">Belongs to the methyltransferase superfamily. UbiG/COQ3 family.</text>
</comment>
<dbReference type="GO" id="GO:0102208">
    <property type="term" value="F:2-polyprenyl-6-hydroxyphenol methylase activity"/>
    <property type="evidence" value="ECO:0007669"/>
    <property type="project" value="UniProtKB-EC"/>
</dbReference>
<dbReference type="FunFam" id="3.40.50.150:FF:000028">
    <property type="entry name" value="Ubiquinone biosynthesis O-methyltransferase"/>
    <property type="match status" value="1"/>
</dbReference>
<dbReference type="Proteomes" id="UP000288293">
    <property type="component" value="Unassembled WGS sequence"/>
</dbReference>
<dbReference type="RefSeq" id="WP_126802376.1">
    <property type="nucleotide sequence ID" value="NZ_PIPL01000001.1"/>
</dbReference>
<dbReference type="InterPro" id="IPR029063">
    <property type="entry name" value="SAM-dependent_MTases_sf"/>
</dbReference>
<comment type="catalytic activity">
    <reaction evidence="5">
        <text>a 3-demethylubiquinol + S-adenosyl-L-methionine = a ubiquinol + S-adenosyl-L-homocysteine + H(+)</text>
        <dbReference type="Rhea" id="RHEA:44380"/>
        <dbReference type="Rhea" id="RHEA-COMP:9566"/>
        <dbReference type="Rhea" id="RHEA-COMP:10914"/>
        <dbReference type="ChEBI" id="CHEBI:15378"/>
        <dbReference type="ChEBI" id="CHEBI:17976"/>
        <dbReference type="ChEBI" id="CHEBI:57856"/>
        <dbReference type="ChEBI" id="CHEBI:59789"/>
        <dbReference type="ChEBI" id="CHEBI:84422"/>
        <dbReference type="EC" id="2.1.1.64"/>
    </reaction>
</comment>
<dbReference type="OrthoDB" id="9801538at2"/>
<reference evidence="7 8" key="1">
    <citation type="journal article" date="2011" name="Front. Microbiol.">
        <title>Genomic signatures of strain selection and enhancement in Bacillus atrophaeus var. globigii, a historical biowarfare simulant.</title>
        <authorList>
            <person name="Gibbons H.S."/>
            <person name="Broomall S.M."/>
            <person name="McNew L.A."/>
            <person name="Daligault H."/>
            <person name="Chapman C."/>
            <person name="Bruce D."/>
            <person name="Karavis M."/>
            <person name="Krepps M."/>
            <person name="McGregor P.A."/>
            <person name="Hong C."/>
            <person name="Park K.H."/>
            <person name="Akmal A."/>
            <person name="Feldman A."/>
            <person name="Lin J.S."/>
            <person name="Chang W.E."/>
            <person name="Higgs B.W."/>
            <person name="Demirev P."/>
            <person name="Lindquist J."/>
            <person name="Liem A."/>
            <person name="Fochler E."/>
            <person name="Read T.D."/>
            <person name="Tapia R."/>
            <person name="Johnson S."/>
            <person name="Bishop-Lilly K.A."/>
            <person name="Detter C."/>
            <person name="Han C."/>
            <person name="Sozhamannan S."/>
            <person name="Rosenzweig C.N."/>
            <person name="Skowronski E.W."/>
        </authorList>
    </citation>
    <scope>NUCLEOTIDE SEQUENCE [LARGE SCALE GENOMIC DNA]</scope>
    <source>
        <strain evidence="7 8">MLST1</strain>
    </source>
</reference>
<keyword evidence="3 5" id="KW-0831">Ubiquinone biosynthesis</keyword>
<feature type="binding site" evidence="5">
    <location>
        <position position="122"/>
    </location>
    <ligand>
        <name>S-adenosyl-L-methionine</name>
        <dbReference type="ChEBI" id="CHEBI:59789"/>
    </ligand>
</feature>
<evidence type="ECO:0000256" key="5">
    <source>
        <dbReference type="HAMAP-Rule" id="MF_00472"/>
    </source>
</evidence>
<keyword evidence="8" id="KW-1185">Reference proteome</keyword>
<evidence type="ECO:0000313" key="7">
    <source>
        <dbReference type="EMBL" id="RUO25623.1"/>
    </source>
</evidence>
<evidence type="ECO:0000313" key="8">
    <source>
        <dbReference type="Proteomes" id="UP000288293"/>
    </source>
</evidence>
<feature type="binding site" evidence="5">
    <location>
        <position position="78"/>
    </location>
    <ligand>
        <name>S-adenosyl-L-methionine</name>
        <dbReference type="ChEBI" id="CHEBI:59789"/>
    </ligand>
</feature>
<keyword evidence="4 5" id="KW-0949">S-adenosyl-L-methionine</keyword>
<comment type="caution">
    <text evidence="7">The sequence shown here is derived from an EMBL/GenBank/DDBJ whole genome shotgun (WGS) entry which is preliminary data.</text>
</comment>
<dbReference type="UniPathway" id="UPA00232"/>
<accession>A0A432W6B9</accession>
<sequence>MNQNVDPGEISKFSAVASRWWDPDGEFKPLHLINPLRLNYIERHADGLFGKQVADVGCGGGLLSEAMAKMGAQVSGLDMSDEALKVARLHAAQSDLSIDYQETTAEQFAASHEQQFDVVTCLEMLEHVPNPEAVVAACASMVKPGGHVFFSTLNRNLKSRLLGIVAAEYVLGWVPKGTHDYAKFIKPSELVQMAEKQPLRAQNMTGLHYNPLSQEFFLSDRNVDVNYIVHCRKPE</sequence>
<comment type="pathway">
    <text evidence="5">Cofactor biosynthesis; ubiquinone biosynthesis.</text>
</comment>
<feature type="domain" description="Methyltransferase type 11" evidence="6">
    <location>
        <begin position="55"/>
        <end position="150"/>
    </location>
</feature>
<comment type="function">
    <text evidence="5">O-methyltransferase that catalyzes the 2 O-methylation steps in the ubiquinone biosynthetic pathway.</text>
</comment>
<dbReference type="CDD" id="cd02440">
    <property type="entry name" value="AdoMet_MTases"/>
    <property type="match status" value="1"/>
</dbReference>
<feature type="binding site" evidence="5">
    <location>
        <position position="37"/>
    </location>
    <ligand>
        <name>S-adenosyl-L-methionine</name>
        <dbReference type="ChEBI" id="CHEBI:59789"/>
    </ligand>
</feature>
<dbReference type="PANTHER" id="PTHR43464:SF19">
    <property type="entry name" value="UBIQUINONE BIOSYNTHESIS O-METHYLTRANSFERASE, MITOCHONDRIAL"/>
    <property type="match status" value="1"/>
</dbReference>
<dbReference type="AlphaFoldDB" id="A0A432W6B9"/>
<dbReference type="HAMAP" id="MF_00472">
    <property type="entry name" value="UbiG"/>
    <property type="match status" value="1"/>
</dbReference>
<evidence type="ECO:0000259" key="6">
    <source>
        <dbReference type="Pfam" id="PF08241"/>
    </source>
</evidence>